<evidence type="ECO:0000313" key="2">
    <source>
        <dbReference type="EMBL" id="GFS34320.1"/>
    </source>
</evidence>
<evidence type="ECO:0000313" key="3">
    <source>
        <dbReference type="Proteomes" id="UP000886998"/>
    </source>
</evidence>
<evidence type="ECO:0000256" key="1">
    <source>
        <dbReference type="SAM" id="MobiDB-lite"/>
    </source>
</evidence>
<dbReference type="AlphaFoldDB" id="A0A8X6M8F8"/>
<gene>
    <name evidence="2" type="ORF">TNIN_360431</name>
</gene>
<reference evidence="2" key="1">
    <citation type="submission" date="2020-08" db="EMBL/GenBank/DDBJ databases">
        <title>Multicomponent nature underlies the extraordinary mechanical properties of spider dragline silk.</title>
        <authorList>
            <person name="Kono N."/>
            <person name="Nakamura H."/>
            <person name="Mori M."/>
            <person name="Yoshida Y."/>
            <person name="Ohtoshi R."/>
            <person name="Malay A.D."/>
            <person name="Moran D.A.P."/>
            <person name="Tomita M."/>
            <person name="Numata K."/>
            <person name="Arakawa K."/>
        </authorList>
    </citation>
    <scope>NUCLEOTIDE SEQUENCE</scope>
</reference>
<feature type="region of interest" description="Disordered" evidence="1">
    <location>
        <begin position="1"/>
        <end position="22"/>
    </location>
</feature>
<sequence>MFQNEDSSHSYQEKVQKQPPEITQLYKSKNVLSRFSKETLQEMTRINRPLSDKGGWRKKPIKSSVHHQLLLRANNSIHL</sequence>
<name>A0A8X6M8F8_9ARAC</name>
<protein>
    <submittedName>
        <fullName evidence="2">Uncharacterized protein</fullName>
    </submittedName>
</protein>
<proteinExistence type="predicted"/>
<comment type="caution">
    <text evidence="2">The sequence shown here is derived from an EMBL/GenBank/DDBJ whole genome shotgun (WGS) entry which is preliminary data.</text>
</comment>
<feature type="compositionally biased region" description="Basic and acidic residues" evidence="1">
    <location>
        <begin position="1"/>
        <end position="16"/>
    </location>
</feature>
<dbReference type="Proteomes" id="UP000886998">
    <property type="component" value="Unassembled WGS sequence"/>
</dbReference>
<accession>A0A8X6M8F8</accession>
<dbReference type="EMBL" id="BMAV01024583">
    <property type="protein sequence ID" value="GFS34320.1"/>
    <property type="molecule type" value="Genomic_DNA"/>
</dbReference>
<keyword evidence="3" id="KW-1185">Reference proteome</keyword>
<organism evidence="2 3">
    <name type="scientific">Trichonephila inaurata madagascariensis</name>
    <dbReference type="NCBI Taxonomy" id="2747483"/>
    <lineage>
        <taxon>Eukaryota</taxon>
        <taxon>Metazoa</taxon>
        <taxon>Ecdysozoa</taxon>
        <taxon>Arthropoda</taxon>
        <taxon>Chelicerata</taxon>
        <taxon>Arachnida</taxon>
        <taxon>Araneae</taxon>
        <taxon>Araneomorphae</taxon>
        <taxon>Entelegynae</taxon>
        <taxon>Araneoidea</taxon>
        <taxon>Nephilidae</taxon>
        <taxon>Trichonephila</taxon>
        <taxon>Trichonephila inaurata</taxon>
    </lineage>
</organism>